<protein>
    <recommendedName>
        <fullName evidence="1">NTP pyrophosphohydrolase MazG-like domain-containing protein</fullName>
    </recommendedName>
</protein>
<sequence length="103" mass="12327">MKTAEMERLVMERVKRQDWSLNPREDLNSIVEELGELSREVRRYETGRQRPDETEENKELIIKEMASEIGDILFPLIKVAQYYGITLEQAFLAHHTKMEQRYK</sequence>
<dbReference type="InterPro" id="IPR004518">
    <property type="entry name" value="MazG-like_dom"/>
</dbReference>
<reference evidence="2 3" key="1">
    <citation type="submission" date="2017-09" db="EMBL/GenBank/DDBJ databases">
        <title>Large-scale bioinformatics analysis of Bacillus genomes uncovers conserved roles of natural products in bacterial physiology.</title>
        <authorList>
            <consortium name="Agbiome Team Llc"/>
            <person name="Bleich R.M."/>
            <person name="Grubbs K.J."/>
            <person name="Santa Maria K.C."/>
            <person name="Allen S.E."/>
            <person name="Farag S."/>
            <person name="Shank E.A."/>
            <person name="Bowers A."/>
        </authorList>
    </citation>
    <scope>NUCLEOTIDE SEQUENCE [LARGE SCALE GENOMIC DNA]</scope>
    <source>
        <strain evidence="2 3">AFS092789</strain>
    </source>
</reference>
<dbReference type="InterPro" id="IPR047046">
    <property type="entry name" value="YpjD/YvdC"/>
</dbReference>
<gene>
    <name evidence="2" type="ORF">CON36_31065</name>
</gene>
<proteinExistence type="predicted"/>
<dbReference type="InterPro" id="IPR011411">
    <property type="entry name" value="MazG-related_YvdC"/>
</dbReference>
<dbReference type="AlphaFoldDB" id="A0A9X6SU36"/>
<dbReference type="Gene3D" id="1.10.287.1080">
    <property type="entry name" value="MazG-like"/>
    <property type="match status" value="1"/>
</dbReference>
<dbReference type="PANTHER" id="PTHR42692">
    <property type="entry name" value="NUCLEOTIDE PYROPHOSPHOHYDROLASE"/>
    <property type="match status" value="1"/>
</dbReference>
<evidence type="ECO:0000313" key="2">
    <source>
        <dbReference type="EMBL" id="PDZ94951.1"/>
    </source>
</evidence>
<evidence type="ECO:0000313" key="3">
    <source>
        <dbReference type="Proteomes" id="UP000219922"/>
    </source>
</evidence>
<dbReference type="Pfam" id="PF03819">
    <property type="entry name" value="MazG"/>
    <property type="match status" value="1"/>
</dbReference>
<accession>A0A9X6SU36</accession>
<name>A0A9X6SU36_BACCE</name>
<feature type="domain" description="NTP pyrophosphohydrolase MazG-like" evidence="1">
    <location>
        <begin position="28"/>
        <end position="102"/>
    </location>
</feature>
<comment type="caution">
    <text evidence="2">The sequence shown here is derived from an EMBL/GenBank/DDBJ whole genome shotgun (WGS) entry which is preliminary data.</text>
</comment>
<dbReference type="PIRSF" id="PIRSF036521">
    <property type="entry name" value="UCP036521_pph"/>
    <property type="match status" value="1"/>
</dbReference>
<organism evidence="2 3">
    <name type="scientific">Bacillus cereus</name>
    <dbReference type="NCBI Taxonomy" id="1396"/>
    <lineage>
        <taxon>Bacteria</taxon>
        <taxon>Bacillati</taxon>
        <taxon>Bacillota</taxon>
        <taxon>Bacilli</taxon>
        <taxon>Bacillales</taxon>
        <taxon>Bacillaceae</taxon>
        <taxon>Bacillus</taxon>
        <taxon>Bacillus cereus group</taxon>
    </lineage>
</organism>
<dbReference type="EMBL" id="NVMX01000087">
    <property type="protein sequence ID" value="PDZ94951.1"/>
    <property type="molecule type" value="Genomic_DNA"/>
</dbReference>
<evidence type="ECO:0000259" key="1">
    <source>
        <dbReference type="Pfam" id="PF03819"/>
    </source>
</evidence>
<dbReference type="PANTHER" id="PTHR42692:SF2">
    <property type="entry name" value="IG HYPOTHETICAL 16995"/>
    <property type="match status" value="1"/>
</dbReference>
<dbReference type="SUPFAM" id="SSF101386">
    <property type="entry name" value="all-alpha NTP pyrophosphatases"/>
    <property type="match status" value="1"/>
</dbReference>
<dbReference type="Proteomes" id="UP000219922">
    <property type="component" value="Unassembled WGS sequence"/>
</dbReference>
<dbReference type="RefSeq" id="WP_098006388.1">
    <property type="nucleotide sequence ID" value="NZ_NUJB01000047.1"/>
</dbReference>